<dbReference type="AlphaFoldDB" id="A0AAW5T679"/>
<dbReference type="CDD" id="cd02440">
    <property type="entry name" value="AdoMet_MTases"/>
    <property type="match status" value="1"/>
</dbReference>
<keyword evidence="2" id="KW-0808">Transferase</keyword>
<accession>A0AAW5T679</accession>
<sequence>MTIIDAAPHLDSAIPSFPLSANGMPHPLALTTASFKAAMSAADKLIIGGRASDDDVQAQVSAACNALSDQIRVHLRAGAPDVDELGAFVHRETYPYLGLSTLIDRSYTKPRGYAGDYLTLQMVYEDKPDGVRRLGPYIDRWFLGIPASCAVKNRRQLLRDIIIDTARRCHGRTAAITSLACGPAREIFDTFGEAQYPDLIATCLDIDDQALGYAERIAHSVGVTGRVAFVQANVVKVALGRQTLELGDQDLVYSIGLIDYLADHLVVKLLDWIYHHLRPGGTALVGNFDIDNPDRAFMDHLLDWKLIHRSPQDLEDLFAQSRFAGAPVEVRREATGINLFASASRPVNEIPNPGSRDHTRV</sequence>
<dbReference type="GO" id="GO:0008168">
    <property type="term" value="F:methyltransferase activity"/>
    <property type="evidence" value="ECO:0007669"/>
    <property type="project" value="UniProtKB-KW"/>
</dbReference>
<reference evidence="2" key="1">
    <citation type="submission" date="2020-07" db="EMBL/GenBank/DDBJ databases">
        <authorList>
            <person name="Pettersson B.M.F."/>
            <person name="Behra P.R.K."/>
            <person name="Ramesh M."/>
            <person name="Das S."/>
            <person name="Dasgupta S."/>
            <person name="Kirsebom L.A."/>
        </authorList>
    </citation>
    <scope>NUCLEOTIDE SEQUENCE</scope>
    <source>
        <strain evidence="2">DSM 44242</strain>
    </source>
</reference>
<dbReference type="Gene3D" id="3.40.50.150">
    <property type="entry name" value="Vaccinia Virus protein VP39"/>
    <property type="match status" value="1"/>
</dbReference>
<evidence type="ECO:0000259" key="1">
    <source>
        <dbReference type="Pfam" id="PF12147"/>
    </source>
</evidence>
<organism evidence="2 3">
    <name type="scientific">Mycolicibacterium porcinum</name>
    <dbReference type="NCBI Taxonomy" id="39693"/>
    <lineage>
        <taxon>Bacteria</taxon>
        <taxon>Bacillati</taxon>
        <taxon>Actinomycetota</taxon>
        <taxon>Actinomycetes</taxon>
        <taxon>Mycobacteriales</taxon>
        <taxon>Mycobacteriaceae</taxon>
        <taxon>Mycolicibacterium</taxon>
    </lineage>
</organism>
<protein>
    <submittedName>
        <fullName evidence="2">Class I SAM-dependent methyltransferase</fullName>
    </submittedName>
</protein>
<dbReference type="Proteomes" id="UP001141659">
    <property type="component" value="Unassembled WGS sequence"/>
</dbReference>
<dbReference type="SUPFAM" id="SSF53335">
    <property type="entry name" value="S-adenosyl-L-methionine-dependent methyltransferases"/>
    <property type="match status" value="1"/>
</dbReference>
<dbReference type="InterPro" id="IPR022744">
    <property type="entry name" value="MeTrfase_dom_put"/>
</dbReference>
<dbReference type="GO" id="GO:0032259">
    <property type="term" value="P:methylation"/>
    <property type="evidence" value="ECO:0007669"/>
    <property type="project" value="UniProtKB-KW"/>
</dbReference>
<dbReference type="InterPro" id="IPR029063">
    <property type="entry name" value="SAM-dependent_MTases_sf"/>
</dbReference>
<dbReference type="Pfam" id="PF12147">
    <property type="entry name" value="Methyltransf_20"/>
    <property type="match status" value="1"/>
</dbReference>
<dbReference type="RefSeq" id="WP_051576667.1">
    <property type="nucleotide sequence ID" value="NZ_JACKVC010000016.1"/>
</dbReference>
<comment type="caution">
    <text evidence="2">The sequence shown here is derived from an EMBL/GenBank/DDBJ whole genome shotgun (WGS) entry which is preliminary data.</text>
</comment>
<dbReference type="EMBL" id="JACKVC010000016">
    <property type="protein sequence ID" value="MCV7389505.1"/>
    <property type="molecule type" value="Genomic_DNA"/>
</dbReference>
<evidence type="ECO:0000313" key="3">
    <source>
        <dbReference type="Proteomes" id="UP001141659"/>
    </source>
</evidence>
<feature type="domain" description="Methyltransferase" evidence="1">
    <location>
        <begin position="119"/>
        <end position="234"/>
    </location>
</feature>
<name>A0AAW5T679_9MYCO</name>
<gene>
    <name evidence="2" type="ORF">H5P34_15720</name>
</gene>
<proteinExistence type="predicted"/>
<reference evidence="2" key="2">
    <citation type="journal article" date="2022" name="BMC Genomics">
        <title>Comparative genome analysis of mycobacteria focusing on tRNA and non-coding RNA.</title>
        <authorList>
            <person name="Behra P.R.K."/>
            <person name="Pettersson B.M.F."/>
            <person name="Ramesh M."/>
            <person name="Das S."/>
            <person name="Dasgupta S."/>
            <person name="Kirsebom L.A."/>
        </authorList>
    </citation>
    <scope>NUCLEOTIDE SEQUENCE</scope>
    <source>
        <strain evidence="2">DSM 44242</strain>
    </source>
</reference>
<keyword evidence="2" id="KW-0489">Methyltransferase</keyword>
<evidence type="ECO:0000313" key="2">
    <source>
        <dbReference type="EMBL" id="MCV7389505.1"/>
    </source>
</evidence>